<sequence>MNFHSQLLARAEQGNPIRVGLIGAGKFGSMYLAQVPRTPGVHMVGIADLAPANAHAALARVGWEADRAQASSLDDAVRSGKTHVGDDWQALVAHPGVDIIIECTGNPIAAVDHCLAAFKHGKHVINVTVEADAFCGPLLAHRAREAVVVYSLAYGDQPGLACELVDWAKTCGFPIIAAGRGHKWLPKFRESTPDTVWDHWGVTAEQARIGGMNPKMFNAFLDGSKPAIESTAIANATGLQVQAEGITFAPASVEQIPTVMRLKSDGGVLSAKGVVDVVSSLNTDGTSVGYDIRKGVWVCVEAPNDYIQRCFKEYQVFTDPDGRCMVQYKKWHLIGLELGISVASVGLRREPTGVAQHFNADVVATAKRNLKAGELLDGEGGYTVFGKLSPAKVSLEVGSLPLGLAHHLKLRRDVAKDQSLTWDDVVIDEEQPAYRVRKEMEALFQK</sequence>
<dbReference type="SMART" id="SM00858">
    <property type="entry name" value="SAF"/>
    <property type="match status" value="1"/>
</dbReference>
<gene>
    <name evidence="2" type="ORF">AWB82_04462</name>
</gene>
<evidence type="ECO:0000259" key="1">
    <source>
        <dbReference type="SMART" id="SM00858"/>
    </source>
</evidence>
<evidence type="ECO:0000313" key="2">
    <source>
        <dbReference type="EMBL" id="SAK72652.1"/>
    </source>
</evidence>
<dbReference type="InterPro" id="IPR048423">
    <property type="entry name" value="DRL_cat"/>
</dbReference>
<dbReference type="Pfam" id="PF21135">
    <property type="entry name" value="DRL_cat"/>
    <property type="match status" value="1"/>
</dbReference>
<comment type="caution">
    <text evidence="2">The sequence shown here is derived from an EMBL/GenBank/DDBJ whole genome shotgun (WGS) entry which is preliminary data.</text>
</comment>
<dbReference type="Pfam" id="PF08666">
    <property type="entry name" value="SAF"/>
    <property type="match status" value="1"/>
</dbReference>
<dbReference type="InterPro" id="IPR000683">
    <property type="entry name" value="Gfo/Idh/MocA-like_OxRdtase_N"/>
</dbReference>
<dbReference type="Pfam" id="PF01408">
    <property type="entry name" value="GFO_IDH_MocA"/>
    <property type="match status" value="1"/>
</dbReference>
<dbReference type="EMBL" id="FCOJ02000034">
    <property type="protein sequence ID" value="SAK72652.1"/>
    <property type="molecule type" value="Genomic_DNA"/>
</dbReference>
<dbReference type="Gene3D" id="3.40.50.720">
    <property type="entry name" value="NAD(P)-binding Rossmann-like Domain"/>
    <property type="match status" value="1"/>
</dbReference>
<proteinExistence type="predicted"/>
<protein>
    <submittedName>
        <fullName evidence="2">Oxidoreductase family, NAD-binding Rossmann fold</fullName>
    </submittedName>
</protein>
<feature type="domain" description="SAF" evidence="1">
    <location>
        <begin position="361"/>
        <end position="426"/>
    </location>
</feature>
<keyword evidence="3" id="KW-1185">Reference proteome</keyword>
<accession>A0A158BRC4</accession>
<reference evidence="2" key="1">
    <citation type="submission" date="2016-01" db="EMBL/GenBank/DDBJ databases">
        <authorList>
            <person name="Peeters C."/>
        </authorList>
    </citation>
    <scope>NUCLEOTIDE SEQUENCE [LARGE SCALE GENOMIC DNA]</scope>
    <source>
        <strain evidence="2">LMG 29325</strain>
    </source>
</reference>
<dbReference type="PANTHER" id="PTHR37850:SF3">
    <property type="entry name" value="BLR7815 PROTEIN"/>
    <property type="match status" value="1"/>
</dbReference>
<dbReference type="GO" id="GO:0000166">
    <property type="term" value="F:nucleotide binding"/>
    <property type="evidence" value="ECO:0007669"/>
    <property type="project" value="InterPro"/>
</dbReference>
<dbReference type="SUPFAM" id="SSF51735">
    <property type="entry name" value="NAD(P)-binding Rossmann-fold domains"/>
    <property type="match status" value="1"/>
</dbReference>
<dbReference type="OrthoDB" id="9777844at2"/>
<organism evidence="2 3">
    <name type="scientific">Caballeronia glebae</name>
    <dbReference type="NCBI Taxonomy" id="1777143"/>
    <lineage>
        <taxon>Bacteria</taxon>
        <taxon>Pseudomonadati</taxon>
        <taxon>Pseudomonadota</taxon>
        <taxon>Betaproteobacteria</taxon>
        <taxon>Burkholderiales</taxon>
        <taxon>Burkholderiaceae</taxon>
        <taxon>Caballeronia</taxon>
    </lineage>
</organism>
<dbReference type="InterPro" id="IPR036291">
    <property type="entry name" value="NAD(P)-bd_dom_sf"/>
</dbReference>
<dbReference type="RefSeq" id="WP_086971047.1">
    <property type="nucleotide sequence ID" value="NZ_FCOJ02000034.1"/>
</dbReference>
<dbReference type="STRING" id="1777143.AWB82_04462"/>
<dbReference type="AlphaFoldDB" id="A0A158BRC4"/>
<dbReference type="Proteomes" id="UP000054596">
    <property type="component" value="Unassembled WGS sequence"/>
</dbReference>
<evidence type="ECO:0000313" key="3">
    <source>
        <dbReference type="Proteomes" id="UP000054596"/>
    </source>
</evidence>
<dbReference type="PANTHER" id="PTHR37850">
    <property type="entry name" value="STRU PROTEIN"/>
    <property type="match status" value="1"/>
</dbReference>
<dbReference type="InterPro" id="IPR013974">
    <property type="entry name" value="SAF"/>
</dbReference>
<dbReference type="CDD" id="cd11616">
    <property type="entry name" value="SAF_DH_OX_like"/>
    <property type="match status" value="1"/>
</dbReference>
<name>A0A158BRC4_9BURK</name>